<dbReference type="EMBL" id="JAODIM010000039">
    <property type="protein sequence ID" value="MCU5777581.1"/>
    <property type="molecule type" value="Genomic_DNA"/>
</dbReference>
<dbReference type="RefSeq" id="WP_267141177.1">
    <property type="nucleotide sequence ID" value="NZ_JAODIL010000053.1"/>
</dbReference>
<gene>
    <name evidence="1" type="ORF">N5923_08760</name>
</gene>
<dbReference type="AlphaFoldDB" id="A0A9J6PPG4"/>
<accession>A0A9J6PPG4</accession>
<sequence length="229" mass="25224">MSFLFLSSPALAQNYSGTWSGDINDDDGSPYSSLTLKLRQQGQQISGTYCYITQNGGRIDCPDDETENLHGTVTAQSAVVNFDSSFGGKNGKSELRFNGDKLLWTLLQEPKRGQYYAPEKYILARLVPDNPQTTTSKSFSTDKFTITISNSCGDFLTPCENMLYFGIRESDASSLSLFGKTLTDSQTHKVNGATFSNGNIVYQVLFDTPQLRVTQGDKVLVDQAGRWGN</sequence>
<organism evidence="1 2">
    <name type="scientific">Winslowiella arboricola</name>
    <dbReference type="NCBI Taxonomy" id="2978220"/>
    <lineage>
        <taxon>Bacteria</taxon>
        <taxon>Pseudomonadati</taxon>
        <taxon>Pseudomonadota</taxon>
        <taxon>Gammaproteobacteria</taxon>
        <taxon>Enterobacterales</taxon>
        <taxon>Erwiniaceae</taxon>
        <taxon>Winslowiella</taxon>
    </lineage>
</organism>
<evidence type="ECO:0000313" key="1">
    <source>
        <dbReference type="EMBL" id="MCU5777581.1"/>
    </source>
</evidence>
<keyword evidence="2" id="KW-1185">Reference proteome</keyword>
<protein>
    <submittedName>
        <fullName evidence="1">Uncharacterized protein</fullName>
    </submittedName>
</protein>
<proteinExistence type="predicted"/>
<evidence type="ECO:0000313" key="2">
    <source>
        <dbReference type="Proteomes" id="UP001064262"/>
    </source>
</evidence>
<dbReference type="Proteomes" id="UP001064262">
    <property type="component" value="Unassembled WGS sequence"/>
</dbReference>
<reference evidence="1" key="1">
    <citation type="submission" date="2022-09" db="EMBL/GenBank/DDBJ databases">
        <title>Winslowiella arboricola sp. nov., isolated from bleeding cankers on broadleaf hosts.</title>
        <authorList>
            <person name="Brady C."/>
            <person name="Kaur S."/>
            <person name="Crampton B."/>
            <person name="Maddock D."/>
            <person name="Arnold D."/>
            <person name="Denman S."/>
        </authorList>
    </citation>
    <scope>NUCLEOTIDE SEQUENCE</scope>
    <source>
        <strain evidence="1">BAC 15a-03b</strain>
    </source>
</reference>
<comment type="caution">
    <text evidence="1">The sequence shown here is derived from an EMBL/GenBank/DDBJ whole genome shotgun (WGS) entry which is preliminary data.</text>
</comment>
<name>A0A9J6PPG4_9GAMM</name>